<dbReference type="Proteomes" id="UP000367750">
    <property type="component" value="Unassembled WGS sequence"/>
</dbReference>
<dbReference type="InterPro" id="IPR018060">
    <property type="entry name" value="HTH_AraC"/>
</dbReference>
<dbReference type="GO" id="GO:0043565">
    <property type="term" value="F:sequence-specific DNA binding"/>
    <property type="evidence" value="ECO:0007669"/>
    <property type="project" value="InterPro"/>
</dbReference>
<dbReference type="PROSITE" id="PS00041">
    <property type="entry name" value="HTH_ARAC_FAMILY_1"/>
    <property type="match status" value="1"/>
</dbReference>
<dbReference type="InterPro" id="IPR001789">
    <property type="entry name" value="Sig_transdc_resp-reg_receiver"/>
</dbReference>
<feature type="modified residue" description="4-aspartylphosphate" evidence="4">
    <location>
        <position position="91"/>
    </location>
</feature>
<keyword evidence="2" id="KW-0238">DNA-binding</keyword>
<evidence type="ECO:0000259" key="6">
    <source>
        <dbReference type="PROSITE" id="PS50110"/>
    </source>
</evidence>
<dbReference type="GO" id="GO:0000160">
    <property type="term" value="P:phosphorelay signal transduction system"/>
    <property type="evidence" value="ECO:0007669"/>
    <property type="project" value="InterPro"/>
</dbReference>
<dbReference type="CDD" id="cd17536">
    <property type="entry name" value="REC_YesN-like"/>
    <property type="match status" value="1"/>
</dbReference>
<feature type="domain" description="HTH araC/xylS-type" evidence="5">
    <location>
        <begin position="472"/>
        <end position="570"/>
    </location>
</feature>
<evidence type="ECO:0000256" key="2">
    <source>
        <dbReference type="ARBA" id="ARBA00023125"/>
    </source>
</evidence>
<dbReference type="SMART" id="SM00342">
    <property type="entry name" value="HTH_ARAC"/>
    <property type="match status" value="1"/>
</dbReference>
<dbReference type="Pfam" id="PF00072">
    <property type="entry name" value="Response_reg"/>
    <property type="match status" value="1"/>
</dbReference>
<dbReference type="AlphaFoldDB" id="A0A5J5G8I5"/>
<keyword evidence="8" id="KW-1185">Reference proteome</keyword>
<dbReference type="InterPro" id="IPR020449">
    <property type="entry name" value="Tscrpt_reg_AraC-type_HTH"/>
</dbReference>
<dbReference type="EMBL" id="VYKK01000015">
    <property type="protein sequence ID" value="KAA9003979.1"/>
    <property type="molecule type" value="Genomic_DNA"/>
</dbReference>
<keyword evidence="3" id="KW-0804">Transcription</keyword>
<dbReference type="InterPro" id="IPR009057">
    <property type="entry name" value="Homeodomain-like_sf"/>
</dbReference>
<dbReference type="Pfam" id="PF12833">
    <property type="entry name" value="HTH_18"/>
    <property type="match status" value="1"/>
</dbReference>
<dbReference type="OrthoDB" id="9794370at2"/>
<dbReference type="PRINTS" id="PR00032">
    <property type="entry name" value="HTHARAC"/>
</dbReference>
<sequence>MEKNTDLVLRACHSKASRRYCRCPKSIPETGRRRGRLARVLIVDDELIFRKGLGKMVSDLGREWEVVGEARDGFEALDMLEQLRPQVLLTDIHMPRMDGIQLQQVARERFPDLLTVVVSGYDEFAYAQQSMRQGARDYLTKPIEREELARVMDGLRRELEERRLRPATTGEDPERTSAVRQQAARQLTEALLKGTLTSDESLLLEEMGIVLPHPLFICLVVKLDKHSVTEERYRRGDPSLFQLYIRQLVQEMLDRHAAGLAFVPSDTEVVALLNLEEDGQAAAYARSFGDMIRRQVSSLSNLTVTIGVSAAARGLAGIPRAYEEAEIALLHRLIAGGDRVLEYEMVGGTAAPLVPDTRRWSWDGLERLIRERDADGLGSMLERRIAELCSGAPSPEAIHQQICKLLLQCYELAGEMGVAEDWLESRDIGRVMFEVCALTSREELTEQCGLLLERLISCLAASPARRDADPVALAERYMEARYREPLTLKEVADEVFLNPAYFSNLFKQRTGVTFVERLTQLRVEEAKKRLAYTADKISAIAEETGFAHVRHFNRVFKSRTGLSPKEYREAARGSLQPKD</sequence>
<keyword evidence="1" id="KW-0805">Transcription regulation</keyword>
<dbReference type="Gene3D" id="3.40.50.2300">
    <property type="match status" value="1"/>
</dbReference>
<dbReference type="SUPFAM" id="SSF52172">
    <property type="entry name" value="CheY-like"/>
    <property type="match status" value="1"/>
</dbReference>
<accession>A0A5J5G8I5</accession>
<dbReference type="Gene3D" id="1.10.10.60">
    <property type="entry name" value="Homeodomain-like"/>
    <property type="match status" value="2"/>
</dbReference>
<gene>
    <name evidence="7" type="ORF">F4V43_11230</name>
</gene>
<reference evidence="7 8" key="1">
    <citation type="submission" date="2019-09" db="EMBL/GenBank/DDBJ databases">
        <title>Bacillus ochoae sp. nov., Paenibacillus whitsoniae sp. nov., Paenibacillus spiritus sp. nov. Isolated from the Mars Exploration Rover during spacecraft assembly.</title>
        <authorList>
            <person name="Seuylemezian A."/>
            <person name="Vaishampayan P."/>
        </authorList>
    </citation>
    <scope>NUCLEOTIDE SEQUENCE [LARGE SCALE GENOMIC DNA]</scope>
    <source>
        <strain evidence="7 8">MER_111</strain>
    </source>
</reference>
<organism evidence="7 8">
    <name type="scientific">Paenibacillus spiritus</name>
    <dbReference type="NCBI Taxonomy" id="2496557"/>
    <lineage>
        <taxon>Bacteria</taxon>
        <taxon>Bacillati</taxon>
        <taxon>Bacillota</taxon>
        <taxon>Bacilli</taxon>
        <taxon>Bacillales</taxon>
        <taxon>Paenibacillaceae</taxon>
        <taxon>Paenibacillus</taxon>
    </lineage>
</organism>
<dbReference type="PROSITE" id="PS50110">
    <property type="entry name" value="RESPONSE_REGULATORY"/>
    <property type="match status" value="1"/>
</dbReference>
<dbReference type="SMART" id="SM00448">
    <property type="entry name" value="REC"/>
    <property type="match status" value="1"/>
</dbReference>
<evidence type="ECO:0000259" key="5">
    <source>
        <dbReference type="PROSITE" id="PS01124"/>
    </source>
</evidence>
<dbReference type="SUPFAM" id="SSF46689">
    <property type="entry name" value="Homeodomain-like"/>
    <property type="match status" value="2"/>
</dbReference>
<evidence type="ECO:0000313" key="8">
    <source>
        <dbReference type="Proteomes" id="UP000367750"/>
    </source>
</evidence>
<comment type="caution">
    <text evidence="7">The sequence shown here is derived from an EMBL/GenBank/DDBJ whole genome shotgun (WGS) entry which is preliminary data.</text>
</comment>
<evidence type="ECO:0000256" key="3">
    <source>
        <dbReference type="ARBA" id="ARBA00023163"/>
    </source>
</evidence>
<feature type="domain" description="Response regulatory" evidence="6">
    <location>
        <begin position="39"/>
        <end position="156"/>
    </location>
</feature>
<dbReference type="PANTHER" id="PTHR43280:SF2">
    <property type="entry name" value="HTH-TYPE TRANSCRIPTIONAL REGULATOR EXSA"/>
    <property type="match status" value="1"/>
</dbReference>
<dbReference type="PANTHER" id="PTHR43280">
    <property type="entry name" value="ARAC-FAMILY TRANSCRIPTIONAL REGULATOR"/>
    <property type="match status" value="1"/>
</dbReference>
<evidence type="ECO:0000313" key="7">
    <source>
        <dbReference type="EMBL" id="KAA9003979.1"/>
    </source>
</evidence>
<dbReference type="PROSITE" id="PS01124">
    <property type="entry name" value="HTH_ARAC_FAMILY_2"/>
    <property type="match status" value="1"/>
</dbReference>
<name>A0A5J5G8I5_9BACL</name>
<keyword evidence="4" id="KW-0597">Phosphoprotein</keyword>
<dbReference type="Pfam" id="PF17853">
    <property type="entry name" value="GGDEF_2"/>
    <property type="match status" value="1"/>
</dbReference>
<evidence type="ECO:0000256" key="1">
    <source>
        <dbReference type="ARBA" id="ARBA00023015"/>
    </source>
</evidence>
<dbReference type="GO" id="GO:0003700">
    <property type="term" value="F:DNA-binding transcription factor activity"/>
    <property type="evidence" value="ECO:0007669"/>
    <property type="project" value="InterPro"/>
</dbReference>
<proteinExistence type="predicted"/>
<dbReference type="InterPro" id="IPR041522">
    <property type="entry name" value="CdaR_GGDEF"/>
</dbReference>
<dbReference type="InterPro" id="IPR011006">
    <property type="entry name" value="CheY-like_superfamily"/>
</dbReference>
<protein>
    <submittedName>
        <fullName evidence="7">Response regulator</fullName>
    </submittedName>
</protein>
<evidence type="ECO:0000256" key="4">
    <source>
        <dbReference type="PROSITE-ProRule" id="PRU00169"/>
    </source>
</evidence>
<dbReference type="InterPro" id="IPR018062">
    <property type="entry name" value="HTH_AraC-typ_CS"/>
</dbReference>